<accession>A0A7Y2NZR9</accession>
<organism evidence="1 2">
    <name type="scientific">Telluria aromaticivorans</name>
    <dbReference type="NCBI Taxonomy" id="2725995"/>
    <lineage>
        <taxon>Bacteria</taxon>
        <taxon>Pseudomonadati</taxon>
        <taxon>Pseudomonadota</taxon>
        <taxon>Betaproteobacteria</taxon>
        <taxon>Burkholderiales</taxon>
        <taxon>Oxalobacteraceae</taxon>
        <taxon>Telluria group</taxon>
        <taxon>Telluria</taxon>
    </lineage>
</organism>
<gene>
    <name evidence="1" type="ORF">HGB41_14445</name>
</gene>
<reference evidence="1 2" key="1">
    <citation type="submission" date="2020-04" db="EMBL/GenBank/DDBJ databases">
        <title>Massilia sp. nov., a cold adapted bacteria isolated from Arctic soil.</title>
        <authorList>
            <person name="Son J."/>
            <person name="Ka J.-O."/>
        </authorList>
    </citation>
    <scope>NUCLEOTIDE SEQUENCE [LARGE SCALE GENOMIC DNA]</scope>
    <source>
        <strain evidence="1 2">ML15P13</strain>
    </source>
</reference>
<keyword evidence="1" id="KW-0808">Transferase</keyword>
<dbReference type="GO" id="GO:0016740">
    <property type="term" value="F:transferase activity"/>
    <property type="evidence" value="ECO:0007669"/>
    <property type="project" value="UniProtKB-KW"/>
</dbReference>
<dbReference type="EMBL" id="JABAIV010000004">
    <property type="protein sequence ID" value="NNG24192.1"/>
    <property type="molecule type" value="Genomic_DNA"/>
</dbReference>
<dbReference type="InterPro" id="IPR039498">
    <property type="entry name" value="NTP_transf_5"/>
</dbReference>
<dbReference type="Proteomes" id="UP000533905">
    <property type="component" value="Unassembled WGS sequence"/>
</dbReference>
<sequence>MSRAKTRLPVLIEVVRDPACLRTLALRDWDLLLRQAASADMTATLLGIIEGAGLLDEVPAAPREQLEWMRVVATRHQRAVRFEVAQIARALDGLGLPLLLLKGAAYAMAGLPPAAGRMFSDVDILVPKERIGEVEAALMLHGWAGTHQDDYDQRYYREWMHELPPMEHVHRGNAIDVHHAILPETAAVRPDPALLRAAAVPVRPPETGPAIDKLWMLAPHDMVLHSAVHLFSEGEMNHGLRDLLDLHRLLLHFGATPGFWEALPARAVRLELARPLFYALRYAARLLGTPVPPGVMAAAAAAGRPPAALLALMDALFLRALLPLHPSCADRLTPAALAALYLRGNWLRMPPLMLAHHLFHKAFVSPRKEHDQPQAQA</sequence>
<comment type="caution">
    <text evidence="1">The sequence shown here is derived from an EMBL/GenBank/DDBJ whole genome shotgun (WGS) entry which is preliminary data.</text>
</comment>
<dbReference type="AlphaFoldDB" id="A0A7Y2NZR9"/>
<evidence type="ECO:0000313" key="2">
    <source>
        <dbReference type="Proteomes" id="UP000533905"/>
    </source>
</evidence>
<protein>
    <submittedName>
        <fullName evidence="1">Nucleotidyltransferase family protein</fullName>
    </submittedName>
</protein>
<proteinExistence type="predicted"/>
<keyword evidence="2" id="KW-1185">Reference proteome</keyword>
<dbReference type="RefSeq" id="WP_171085540.1">
    <property type="nucleotide sequence ID" value="NZ_JABAIV010000004.1"/>
</dbReference>
<evidence type="ECO:0000313" key="1">
    <source>
        <dbReference type="EMBL" id="NNG24192.1"/>
    </source>
</evidence>
<dbReference type="Pfam" id="PF14907">
    <property type="entry name" value="NTP_transf_5"/>
    <property type="match status" value="1"/>
</dbReference>
<name>A0A7Y2NZR9_9BURK</name>